<reference evidence="2 3" key="1">
    <citation type="journal article" date="2018" name="Sci. Rep.">
        <title>Comparative genomics provides insights into the lifestyle and reveals functional heterogeneity of dark septate endophytic fungi.</title>
        <authorList>
            <person name="Knapp D.G."/>
            <person name="Nemeth J.B."/>
            <person name="Barry K."/>
            <person name="Hainaut M."/>
            <person name="Henrissat B."/>
            <person name="Johnson J."/>
            <person name="Kuo A."/>
            <person name="Lim J.H.P."/>
            <person name="Lipzen A."/>
            <person name="Nolan M."/>
            <person name="Ohm R.A."/>
            <person name="Tamas L."/>
            <person name="Grigoriev I.V."/>
            <person name="Spatafora J.W."/>
            <person name="Nagy L.G."/>
            <person name="Kovacs G.M."/>
        </authorList>
    </citation>
    <scope>NUCLEOTIDE SEQUENCE [LARGE SCALE GENOMIC DNA]</scope>
    <source>
        <strain evidence="2 3">DSE2036</strain>
    </source>
</reference>
<name>A0A2V1E8M6_9PLEO</name>
<evidence type="ECO:0000313" key="3">
    <source>
        <dbReference type="Proteomes" id="UP000244855"/>
    </source>
</evidence>
<feature type="compositionally biased region" description="Basic and acidic residues" evidence="1">
    <location>
        <begin position="49"/>
        <end position="58"/>
    </location>
</feature>
<sequence length="369" mass="41820">MPSQVIQHPGLKCHIQLLQGVLSSTHLRKDKPPYSFQISESDLEDDEPTSERSSRNKENTATVSAVGLRVTIPKNDGVLKIKFRGKQGAEWSWKVEGLNVKVVRGGMGVQTTDVDIVDRRVGKTKDSETQTQLSIPLTISESELSRLILQKAILQEQEKGISGQSVRFREDHLSYEPVAIEANKKRKLSLTGTPRIPETSSLHVRAPEPPVFPQHLYLKCLRWPNPRHGNNPQGVLHIDTTEAQAWYEIHYLTQNEPRVLRQTPIDLHASTTIIEYRSLEAIVNYKNYEYDACIVVQRNLTVKNPFMMHVSSKERVWGNEASGQRVEFATHHIMFNALMDCAHRLSGRPAHLDGLTRSRVASQFCVNEL</sequence>
<proteinExistence type="predicted"/>
<keyword evidence="3" id="KW-1185">Reference proteome</keyword>
<organism evidence="2 3">
    <name type="scientific">Periconia macrospinosa</name>
    <dbReference type="NCBI Taxonomy" id="97972"/>
    <lineage>
        <taxon>Eukaryota</taxon>
        <taxon>Fungi</taxon>
        <taxon>Dikarya</taxon>
        <taxon>Ascomycota</taxon>
        <taxon>Pezizomycotina</taxon>
        <taxon>Dothideomycetes</taxon>
        <taxon>Pleosporomycetidae</taxon>
        <taxon>Pleosporales</taxon>
        <taxon>Massarineae</taxon>
        <taxon>Periconiaceae</taxon>
        <taxon>Periconia</taxon>
    </lineage>
</organism>
<dbReference type="AlphaFoldDB" id="A0A2V1E8M6"/>
<dbReference type="Proteomes" id="UP000244855">
    <property type="component" value="Unassembled WGS sequence"/>
</dbReference>
<feature type="region of interest" description="Disordered" evidence="1">
    <location>
        <begin position="33"/>
        <end position="61"/>
    </location>
</feature>
<protein>
    <submittedName>
        <fullName evidence="2">Uncharacterized protein</fullName>
    </submittedName>
</protein>
<evidence type="ECO:0000313" key="2">
    <source>
        <dbReference type="EMBL" id="PVI06512.1"/>
    </source>
</evidence>
<dbReference type="OrthoDB" id="3797581at2759"/>
<accession>A0A2V1E8M6</accession>
<evidence type="ECO:0000256" key="1">
    <source>
        <dbReference type="SAM" id="MobiDB-lite"/>
    </source>
</evidence>
<dbReference type="EMBL" id="KZ805308">
    <property type="protein sequence ID" value="PVI06512.1"/>
    <property type="molecule type" value="Genomic_DNA"/>
</dbReference>
<gene>
    <name evidence="2" type="ORF">DM02DRAFT_667401</name>
</gene>